<sequence>MVDGALVFTAVTEGMPHARPSAWHHKCWLWKNRQLLQPVGCLLIVGESVACWRGRSNRWMWSGGHCVPPGLCLDTMNRFDPGAMLSFDLETTSANPLEARIVTSALVTISGGTSQAYEMLADPGVEIPEQASEVHGITTEYAREHGRDHESVLRETIEKIYAGWEAGLTLIVFNAAYDLTVLRKLSGDFVVEGPVVDPFVIDKALDPYRKGRRNLSSMCEHYGVRIDNAHEATADALASARIAWKQAKCFPQELVGVDSDDLMTNQAVWHQQSVTKLQQYFASKGQDTTNFDTGWPLHSALT</sequence>
<reference evidence="2 3" key="1">
    <citation type="submission" date="2018-11" db="EMBL/GenBank/DDBJ databases">
        <authorList>
            <person name="Kleinhagauer T."/>
            <person name="Glaeser S.P."/>
            <person name="Spergser J."/>
            <person name="Ruckert C."/>
            <person name="Kaempfer P."/>
            <person name="Busse H.-J."/>
        </authorList>
    </citation>
    <scope>NUCLEOTIDE SEQUENCE [LARGE SCALE GENOMIC DNA]</scope>
    <source>
        <strain evidence="2 3">200CH</strain>
    </source>
</reference>
<dbReference type="KEGG" id="ccho:CCHOA_04755"/>
<dbReference type="GO" id="GO:0003676">
    <property type="term" value="F:nucleic acid binding"/>
    <property type="evidence" value="ECO:0007669"/>
    <property type="project" value="InterPro"/>
</dbReference>
<dbReference type="InterPro" id="IPR012337">
    <property type="entry name" value="RNaseH-like_sf"/>
</dbReference>
<dbReference type="Gene3D" id="3.30.420.10">
    <property type="entry name" value="Ribonuclease H-like superfamily/Ribonuclease H"/>
    <property type="match status" value="1"/>
</dbReference>
<dbReference type="SUPFAM" id="SSF53098">
    <property type="entry name" value="Ribonuclease H-like"/>
    <property type="match status" value="1"/>
</dbReference>
<dbReference type="Pfam" id="PF00929">
    <property type="entry name" value="RNase_T"/>
    <property type="match status" value="1"/>
</dbReference>
<dbReference type="EMBL" id="CP033896">
    <property type="protein sequence ID" value="AZA13359.1"/>
    <property type="molecule type" value="Genomic_DNA"/>
</dbReference>
<organism evidence="2 3">
    <name type="scientific">Corynebacterium choanae</name>
    <dbReference type="NCBI Taxonomy" id="1862358"/>
    <lineage>
        <taxon>Bacteria</taxon>
        <taxon>Bacillati</taxon>
        <taxon>Actinomycetota</taxon>
        <taxon>Actinomycetes</taxon>
        <taxon>Mycobacteriales</taxon>
        <taxon>Corynebacteriaceae</taxon>
        <taxon>Corynebacterium</taxon>
    </lineage>
</organism>
<dbReference type="GO" id="GO:0004527">
    <property type="term" value="F:exonuclease activity"/>
    <property type="evidence" value="ECO:0007669"/>
    <property type="project" value="UniProtKB-ARBA"/>
</dbReference>
<keyword evidence="3" id="KW-1185">Reference proteome</keyword>
<feature type="domain" description="Exonuclease" evidence="1">
    <location>
        <begin position="83"/>
        <end position="252"/>
    </location>
</feature>
<dbReference type="NCBIfam" id="NF005927">
    <property type="entry name" value="PRK07942.1"/>
    <property type="match status" value="1"/>
</dbReference>
<evidence type="ECO:0000313" key="3">
    <source>
        <dbReference type="Proteomes" id="UP000269019"/>
    </source>
</evidence>
<protein>
    <submittedName>
        <fullName evidence="2">DNA polymerase III subunit epsilon</fullName>
    </submittedName>
</protein>
<dbReference type="CDD" id="cd06127">
    <property type="entry name" value="DEDDh"/>
    <property type="match status" value="1"/>
</dbReference>
<accession>A0A3G6J5Z0</accession>
<dbReference type="InterPro" id="IPR013520">
    <property type="entry name" value="Ribonucl_H"/>
</dbReference>
<dbReference type="Proteomes" id="UP000269019">
    <property type="component" value="Chromosome"/>
</dbReference>
<dbReference type="SMART" id="SM00479">
    <property type="entry name" value="EXOIII"/>
    <property type="match status" value="1"/>
</dbReference>
<name>A0A3G6J5Z0_9CORY</name>
<proteinExistence type="predicted"/>
<evidence type="ECO:0000313" key="2">
    <source>
        <dbReference type="EMBL" id="AZA13359.1"/>
    </source>
</evidence>
<dbReference type="AlphaFoldDB" id="A0A3G6J5Z0"/>
<evidence type="ECO:0000259" key="1">
    <source>
        <dbReference type="SMART" id="SM00479"/>
    </source>
</evidence>
<gene>
    <name evidence="2" type="ORF">CCHOA_04755</name>
</gene>
<dbReference type="InterPro" id="IPR036397">
    <property type="entry name" value="RNaseH_sf"/>
</dbReference>